<feature type="transmembrane region" description="Helical" evidence="1">
    <location>
        <begin position="12"/>
        <end position="36"/>
    </location>
</feature>
<proteinExistence type="predicted"/>
<feature type="transmembrane region" description="Helical" evidence="1">
    <location>
        <begin position="84"/>
        <end position="106"/>
    </location>
</feature>
<keyword evidence="1" id="KW-1133">Transmembrane helix</keyword>
<keyword evidence="3" id="KW-1185">Reference proteome</keyword>
<evidence type="ECO:0000313" key="2">
    <source>
        <dbReference type="EMBL" id="MVQ33398.1"/>
    </source>
</evidence>
<reference evidence="2 3" key="1">
    <citation type="submission" date="2019-12" db="EMBL/GenBank/DDBJ databases">
        <authorList>
            <person name="Huq M.A."/>
        </authorList>
    </citation>
    <scope>NUCLEOTIDE SEQUENCE [LARGE SCALE GENOMIC DNA]</scope>
    <source>
        <strain evidence="2 3">MAH-34</strain>
    </source>
</reference>
<evidence type="ECO:0008006" key="4">
    <source>
        <dbReference type="Google" id="ProtNLM"/>
    </source>
</evidence>
<keyword evidence="1" id="KW-0472">Membrane</keyword>
<comment type="caution">
    <text evidence="2">The sequence shown here is derived from an EMBL/GenBank/DDBJ whole genome shotgun (WGS) entry which is preliminary data.</text>
</comment>
<feature type="transmembrane region" description="Helical" evidence="1">
    <location>
        <begin position="112"/>
        <end position="129"/>
    </location>
</feature>
<name>A0ABW9U1T4_9BACL</name>
<evidence type="ECO:0000256" key="1">
    <source>
        <dbReference type="SAM" id="Phobius"/>
    </source>
</evidence>
<feature type="transmembrane region" description="Helical" evidence="1">
    <location>
        <begin position="295"/>
        <end position="315"/>
    </location>
</feature>
<protein>
    <recommendedName>
        <fullName evidence="4">Type II secretion system protein GspF domain-containing protein</fullName>
    </recommendedName>
</protein>
<dbReference type="Proteomes" id="UP000467637">
    <property type="component" value="Unassembled WGS sequence"/>
</dbReference>
<feature type="transmembrane region" description="Helical" evidence="1">
    <location>
        <begin position="258"/>
        <end position="275"/>
    </location>
</feature>
<organism evidence="2 3">
    <name type="scientific">Paenibacillus anseongense</name>
    <dbReference type="NCBI Taxonomy" id="2682845"/>
    <lineage>
        <taxon>Bacteria</taxon>
        <taxon>Bacillati</taxon>
        <taxon>Bacillota</taxon>
        <taxon>Bacilli</taxon>
        <taxon>Bacillales</taxon>
        <taxon>Paenibacillaceae</taxon>
        <taxon>Paenibacillus</taxon>
    </lineage>
</organism>
<dbReference type="EMBL" id="WSEM01000003">
    <property type="protein sequence ID" value="MVQ33398.1"/>
    <property type="molecule type" value="Genomic_DNA"/>
</dbReference>
<gene>
    <name evidence="2" type="ORF">GON05_01935</name>
</gene>
<dbReference type="RefSeq" id="WP_185157179.1">
    <property type="nucleotide sequence ID" value="NZ_WSEM01000003.1"/>
</dbReference>
<accession>A0ABW9U1T4</accession>
<keyword evidence="1" id="KW-0812">Transmembrane</keyword>
<evidence type="ECO:0000313" key="3">
    <source>
        <dbReference type="Proteomes" id="UP000467637"/>
    </source>
</evidence>
<sequence>MRKKASDGMIFATYAFLTLLFIVVFLAVRSVLHVLIRQRKARFRLHYVKTSSFGNRLSEYLGHRSRLIKHVKEMMESVELGMSLQTMLVVTFVLFLVGVIAGILYFQSVKGVLILTCISVSLPYVLLRLKLVSVRLQTRLEFLPAVEVFYQYYMVDPHKNMKMALKYCLEENRILYPIKPVFEQLYRNLMTQRDKEESLRIFSLTLGHAWAEYFVGIMRVALTEGSFVGDSFKELIIDMRKAQRFDQMERNRLLEIRIANFTPILFLALFLFINFKVNADNAYLYYVLDPGGRNMILDALLLIFVSFIMGIYLSMRRM</sequence>